<feature type="disulfide bond" description="Interchain (with C-327 in A0A482MFS8)" evidence="2">
    <location>
        <position position="15"/>
    </location>
</feature>
<dbReference type="PDB" id="8FQC">
    <property type="method" value="EM"/>
    <property type="resolution" value="3.20 A"/>
    <property type="chains" value="P1/Q1/R1/r1/s1/t1=1-587"/>
</dbReference>
<gene>
    <name evidence="1" type="ORF">Milano_124</name>
</gene>
<reference evidence="2" key="2">
    <citation type="journal article" date="2024" name="Nat. Commun.">
        <title>An extensive disulfide bond network prevents tail contraction in Agrobacterium tumefaciensphage Milano.</title>
        <authorList>
            <person name="Sonani R.R."/>
            <person name="Palmer L.K."/>
            <person name="Esteves N.C."/>
            <person name="Horton A.A."/>
            <person name="Sebastian A.L."/>
            <person name="Kelly R.J."/>
            <person name="Wang F."/>
            <person name="Kreutzberger M.A.B."/>
            <person name="Russell W.K."/>
            <person name="Leiman P.G."/>
            <person name="Scharf B.E."/>
            <person name="Egelman E.H."/>
        </authorList>
    </citation>
    <scope>STRUCTURE BY ELECTRON MICROSCOPY (3.20 ANGSTROMS) OF 1-587</scope>
    <scope>DISULFIDE BONDS</scope>
</reference>
<evidence type="ECO:0007829" key="2">
    <source>
        <dbReference type="PDB" id="8FQC"/>
    </source>
</evidence>
<dbReference type="EMBL" id="MK637516">
    <property type="protein sequence ID" value="QBQ72146.1"/>
    <property type="molecule type" value="Genomic_DNA"/>
</dbReference>
<accession>A0ACD6BA99</accession>
<accession>A0A482MGV0</accession>
<feature type="disulfide bond" description="Interchain (with C-24)" evidence="2">
    <location>
        <position position="26"/>
    </location>
</feature>
<name>A0ACD6BA99_9CAUD</name>
<sequence>MAKLRPLQVGGVPGCANIPGGEDCQCWPEWTADNGYFFGDVVQQGGVLYYATRDVPPGTPFLAADWAPYRPAATAIPPHNENSTYFQYQPVAYNDKLYTARTDLPPGPFDPANWQEISVEGLVEVVDSATIDFTGTGAAGDPVSADVKLDPDPDNLLSATANGLILTADNIPFPDPSQILISEEVTLRVDYVTGDDATADGTLAKPFATVSAAIGVATTGDRVEIYPGTYIGNFAPKSDVTVVGLEGVVIDGDVTIAAGVSGALVDGLFVDGSVLVNGANGSVTFRNSRVTENVLATGNNTGVYRFENCDIETAAIVNGTGNAEFIFSGGVSENDFFLNSPGTMIVENRSRVKAVLHEAGNMIVQNIGVIESLASTPDNGFLAVMSSSLFDPLTSTYGTISKTGLCPFVFQDFGRDNTDTTALNGPKFIVSNGRDVHGNYDPAFYALPNGQTLNSHFAGIDAALETLQEYSPLDRLVPVDLGFSFTGGWTDGETIGAHVVSRSTIVPENMAGSVFSTDSSTLDGVLNIVVGPSVVGTVTIVDGIATFASSSFNLDPGQTVRVVTTSDGTFDYAALTLVGHREVVYVN</sequence>
<feature type="disulfide bond" description="Interchain (with C-26)" evidence="2">
    <location>
        <position position="24"/>
    </location>
</feature>
<organism evidence="1">
    <name type="scientific">Agrobacterium phage Milano</name>
    <dbReference type="NCBI Taxonomy" id="2557550"/>
    <lineage>
        <taxon>Viruses</taxon>
        <taxon>Duplodnaviria</taxon>
        <taxon>Heunggongvirae</taxon>
        <taxon>Uroviricota</taxon>
        <taxon>Caudoviricetes</taxon>
        <taxon>Schmittlotzvirus</taxon>
    </lineage>
</organism>
<feature type="disulfide bond" description="Interchain (with C-69 in A0A482MFT7)" evidence="2">
    <location>
        <position position="15"/>
    </location>
</feature>
<keyword evidence="2" id="KW-0002">3D-structure</keyword>
<protein>
    <submittedName>
        <fullName evidence="1">Tail fiber protein</fullName>
    </submittedName>
</protein>
<evidence type="ECO:0000313" key="1">
    <source>
        <dbReference type="EMBL" id="QBQ72146.1"/>
    </source>
</evidence>
<proteinExistence type="evidence at protein level"/>
<feature type="disulfide bond" description="Interchain" evidence="2">
    <location>
        <position position="24"/>
    </location>
</feature>
<feature type="disulfide bond" description="Interchain (with C-41 in A0A482MF80)" evidence="2">
    <location>
        <position position="15"/>
    </location>
</feature>
<reference evidence="1" key="1">
    <citation type="journal article" date="2019" name="Microbiol. Resour. Announc.">
        <title>Complete Genome Sequence of Agrobacterium tumefaciens Myophage Milano.</title>
        <authorList>
            <person name="Nittolo T."/>
            <person name="Ravindran A."/>
            <person name="Gonzalez C.F."/>
            <person name="Ramsey J."/>
        </authorList>
    </citation>
    <scope>NUCLEOTIDE SEQUENCE</scope>
</reference>
<feature type="disulfide bond" description="Interchain" evidence="2">
    <location>
        <position position="26"/>
    </location>
</feature>